<name>A0A4R0NL53_9SPHI</name>
<evidence type="ECO:0000313" key="1">
    <source>
        <dbReference type="EMBL" id="TCD01520.1"/>
    </source>
</evidence>
<dbReference type="EMBL" id="SJSL01000002">
    <property type="protein sequence ID" value="TCD01520.1"/>
    <property type="molecule type" value="Genomic_DNA"/>
</dbReference>
<dbReference type="RefSeq" id="WP_131596320.1">
    <property type="nucleotide sequence ID" value="NZ_SJSL01000002.1"/>
</dbReference>
<keyword evidence="2" id="KW-1185">Reference proteome</keyword>
<sequence length="152" mass="17614">METLINSTLSDELQELYLENKEWLSDILFLEDEMRFFKNLFDQVLSGKIERENLQQLEMISASLNVILERRKQLKNVLECRKSQLEQLLGGNAVKIEIELIEEDAAIIAEIKSLMAAEKLLKDELFTLAEQQKANTGPIVSRPLKVQRYSIF</sequence>
<comment type="caution">
    <text evidence="1">The sequence shown here is derived from an EMBL/GenBank/DDBJ whole genome shotgun (WGS) entry which is preliminary data.</text>
</comment>
<dbReference type="Proteomes" id="UP000293347">
    <property type="component" value="Unassembled WGS sequence"/>
</dbReference>
<dbReference type="OrthoDB" id="769282at2"/>
<gene>
    <name evidence="1" type="ORF">EZ437_12350</name>
</gene>
<accession>A0A4R0NL53</accession>
<evidence type="ECO:0000313" key="2">
    <source>
        <dbReference type="Proteomes" id="UP000293347"/>
    </source>
</evidence>
<proteinExistence type="predicted"/>
<dbReference type="AlphaFoldDB" id="A0A4R0NL53"/>
<reference evidence="1 2" key="1">
    <citation type="submission" date="2019-02" db="EMBL/GenBank/DDBJ databases">
        <title>Pedobacter sp. RP-1-14 sp. nov., isolated from Arctic soil.</title>
        <authorList>
            <person name="Dahal R.H."/>
        </authorList>
    </citation>
    <scope>NUCLEOTIDE SEQUENCE [LARGE SCALE GENOMIC DNA]</scope>
    <source>
        <strain evidence="1 2">RP-1-14</strain>
    </source>
</reference>
<organism evidence="1 2">
    <name type="scientific">Pedobacter psychroterrae</name>
    <dbReference type="NCBI Taxonomy" id="2530453"/>
    <lineage>
        <taxon>Bacteria</taxon>
        <taxon>Pseudomonadati</taxon>
        <taxon>Bacteroidota</taxon>
        <taxon>Sphingobacteriia</taxon>
        <taxon>Sphingobacteriales</taxon>
        <taxon>Sphingobacteriaceae</taxon>
        <taxon>Pedobacter</taxon>
    </lineage>
</organism>
<protein>
    <submittedName>
        <fullName evidence="1">Uncharacterized protein</fullName>
    </submittedName>
</protein>